<proteinExistence type="predicted"/>
<reference evidence="2 3" key="1">
    <citation type="submission" date="2016-10" db="EMBL/GenBank/DDBJ databases">
        <authorList>
            <person name="Varghese N."/>
            <person name="Submissions S."/>
        </authorList>
    </citation>
    <scope>NUCLEOTIDE SEQUENCE [LARGE SCALE GENOMIC DNA]</scope>
    <source>
        <strain evidence="2 3">WC1T17</strain>
    </source>
</reference>
<sequence length="66" mass="7016">MAVVWKKSNLKFACKGSDGTQSNRNFSNVSQAADETKVNALADIVAKLTGDKVEAATLTVTQTITK</sequence>
<dbReference type="Proteomes" id="UP000182089">
    <property type="component" value="Unassembled WGS sequence"/>
</dbReference>
<dbReference type="Pfam" id="PF07872">
    <property type="entry name" value="DUF1659"/>
    <property type="match status" value="1"/>
</dbReference>
<dbReference type="EMBL" id="FOCC01000025">
    <property type="protein sequence ID" value="SEN03141.1"/>
    <property type="molecule type" value="Genomic_DNA"/>
</dbReference>
<evidence type="ECO:0000313" key="2">
    <source>
        <dbReference type="EMBL" id="SEN03141.1"/>
    </source>
</evidence>
<comment type="caution">
    <text evidence="2">The sequence shown here is derived from an EMBL/GenBank/DDBJ whole genome shotgun (WGS) entry which is preliminary data.</text>
</comment>
<protein>
    <recommendedName>
        <fullName evidence="1">DUF1659 domain-containing protein</fullName>
    </recommendedName>
</protein>
<gene>
    <name evidence="2" type="ORF">SAMN05216431_1252</name>
</gene>
<feature type="domain" description="DUF1659" evidence="1">
    <location>
        <begin position="3"/>
        <end position="65"/>
    </location>
</feature>
<organism evidence="2 3">
    <name type="scientific">Ligilactobacillus ruminis</name>
    <dbReference type="NCBI Taxonomy" id="1623"/>
    <lineage>
        <taxon>Bacteria</taxon>
        <taxon>Bacillati</taxon>
        <taxon>Bacillota</taxon>
        <taxon>Bacilli</taxon>
        <taxon>Lactobacillales</taxon>
        <taxon>Lactobacillaceae</taxon>
        <taxon>Ligilactobacillus</taxon>
    </lineage>
</organism>
<accession>A0ABY1AF03</accession>
<evidence type="ECO:0000259" key="1">
    <source>
        <dbReference type="Pfam" id="PF07872"/>
    </source>
</evidence>
<evidence type="ECO:0000313" key="3">
    <source>
        <dbReference type="Proteomes" id="UP000182089"/>
    </source>
</evidence>
<name>A0ABY1AF03_9LACO</name>
<dbReference type="InterPro" id="IPR012454">
    <property type="entry name" value="DUF1659"/>
</dbReference>